<dbReference type="AlphaFoldDB" id="A0AAU8PG05"/>
<dbReference type="KEGG" id="dku:Desku_1087"/>
<evidence type="ECO:0000313" key="1">
    <source>
        <dbReference type="EMBL" id="AEG14674.1"/>
    </source>
</evidence>
<dbReference type="Proteomes" id="UP000009229">
    <property type="component" value="Chromosome"/>
</dbReference>
<sequence>MKRQWIRLTVALVAGIAAFAQSLDPSFPAEALQAFVLGCLGLLSVEAAADAVPQLIRWVAKKATNEANQSNRNDSQTR</sequence>
<dbReference type="EMBL" id="CP002770">
    <property type="protein sequence ID" value="AEG14674.1"/>
    <property type="molecule type" value="Genomic_DNA"/>
</dbReference>
<evidence type="ECO:0008006" key="3">
    <source>
        <dbReference type="Google" id="ProtNLM"/>
    </source>
</evidence>
<gene>
    <name evidence="1" type="ordered locus">Desku_1087</name>
</gene>
<reference evidence="2" key="1">
    <citation type="submission" date="2011-05" db="EMBL/GenBank/DDBJ databases">
        <title>Complete sequence of Desulfotomaculum kuznetsovii DSM 6115.</title>
        <authorList>
            <person name="Lucas S."/>
            <person name="Han J."/>
            <person name="Lapidus A."/>
            <person name="Cheng J.-F."/>
            <person name="Goodwin L."/>
            <person name="Pitluck S."/>
            <person name="Peters L."/>
            <person name="Mikhailova N."/>
            <person name="Lu M."/>
            <person name="Saunders E."/>
            <person name="Han C."/>
            <person name="Tapia R."/>
            <person name="Land M."/>
            <person name="Hauser L."/>
            <person name="Kyrpides N."/>
            <person name="Ivanova N."/>
            <person name="Pagani I."/>
            <person name="Nazina T."/>
            <person name="Ivanova A."/>
            <person name="Parshina S."/>
            <person name="Kuever J."/>
            <person name="Muyzer G."/>
            <person name="Plugge C."/>
            <person name="Stams A."/>
            <person name="Woyke T."/>
        </authorList>
    </citation>
    <scope>NUCLEOTIDE SEQUENCE [LARGE SCALE GENOMIC DNA]</scope>
    <source>
        <strain evidence="2">DSM 6115 / VKM B-1805 / 17</strain>
    </source>
</reference>
<proteinExistence type="predicted"/>
<name>A0AAU8PG05_DESK7</name>
<organism evidence="1 2">
    <name type="scientific">Desulfofundulus kuznetsovii (strain DSM 6115 / VKM B-1805 / 17)</name>
    <name type="common">Desulfotomaculum kuznetsovii</name>
    <dbReference type="NCBI Taxonomy" id="760568"/>
    <lineage>
        <taxon>Bacteria</taxon>
        <taxon>Bacillati</taxon>
        <taxon>Bacillota</taxon>
        <taxon>Clostridia</taxon>
        <taxon>Eubacteriales</taxon>
        <taxon>Peptococcaceae</taxon>
        <taxon>Desulfofundulus</taxon>
    </lineage>
</organism>
<evidence type="ECO:0000313" key="2">
    <source>
        <dbReference type="Proteomes" id="UP000009229"/>
    </source>
</evidence>
<protein>
    <recommendedName>
        <fullName evidence="3">Holin</fullName>
    </recommendedName>
</protein>
<dbReference type="RefSeq" id="WP_013822189.1">
    <property type="nucleotide sequence ID" value="NC_015573.1"/>
</dbReference>
<accession>A0AAU8PG05</accession>
<keyword evidence="2" id="KW-1185">Reference proteome</keyword>